<sequence length="391" mass="45227">MNLDYTDEQLENMTDDELKKLISDCRKYEKVCNVTQQAKKVLINSLYGSLGHPVGRYYDLRMAESITMGGQLSIKWIARKTNEYFNKLCNTEDVDYVIYCDTDSQYVCVENFVKMMADKKGVKIEDVEPIKWVDMLDKFAKNMVEPYIDECYRELKDYMNYFDHKLFMDREVIATRGFWTAKKRYALSVWDNEGKRKLDSHGNVVPKLKIMGIETRRSSTPPFASECLEKAIDIILTENETNLHAHVDKVKGEYPKQDYRKIAQVSSANNIEKNSDEFFNHKSGCPGHVKAAINYNKICDQLKSVSYVDPIRSGEKIQYAMLKVPNKYHIETIAWPSGDKIPDEFGINPEKDIDFVGMYCKHFQKPLGNICDAIGWKQESPANFSLDDLFG</sequence>
<dbReference type="InterPro" id="IPR023211">
    <property type="entry name" value="DNA_pol_palm_dom_sf"/>
</dbReference>
<dbReference type="InterPro" id="IPR006134">
    <property type="entry name" value="DNA-dir_DNA_pol_B_multi_dom"/>
</dbReference>
<dbReference type="GO" id="GO:0000166">
    <property type="term" value="F:nucleotide binding"/>
    <property type="evidence" value="ECO:0007669"/>
    <property type="project" value="InterPro"/>
</dbReference>
<evidence type="ECO:0000256" key="1">
    <source>
        <dbReference type="ARBA" id="ARBA00012417"/>
    </source>
</evidence>
<dbReference type="SUPFAM" id="SSF56672">
    <property type="entry name" value="DNA/RNA polymerases"/>
    <property type="match status" value="1"/>
</dbReference>
<keyword evidence="4" id="KW-0540">Nuclease</keyword>
<accession>A0A223LG75</accession>
<evidence type="ECO:0000313" key="10">
    <source>
        <dbReference type="EMBL" id="ASU00512.1"/>
    </source>
</evidence>
<dbReference type="Gene3D" id="3.90.1600.10">
    <property type="entry name" value="Palm domain of DNA polymerase"/>
    <property type="match status" value="1"/>
</dbReference>
<name>A0A223LG75_9CAUD</name>
<dbReference type="EMBL" id="MF448340">
    <property type="protein sequence ID" value="ASU00512.1"/>
    <property type="molecule type" value="Genomic_DNA"/>
</dbReference>
<keyword evidence="6" id="KW-0239">DNA-directed DNA polymerase</keyword>
<comment type="catalytic activity">
    <reaction evidence="8">
        <text>DNA(n) + a 2'-deoxyribonucleoside 5'-triphosphate = DNA(n+1) + diphosphate</text>
        <dbReference type="Rhea" id="RHEA:22508"/>
        <dbReference type="Rhea" id="RHEA-COMP:17339"/>
        <dbReference type="Rhea" id="RHEA-COMP:17340"/>
        <dbReference type="ChEBI" id="CHEBI:33019"/>
        <dbReference type="ChEBI" id="CHEBI:61560"/>
        <dbReference type="ChEBI" id="CHEBI:173112"/>
        <dbReference type="EC" id="2.7.7.7"/>
    </reaction>
</comment>
<feature type="domain" description="DNA-directed DNA polymerase family B multifunctional" evidence="9">
    <location>
        <begin position="18"/>
        <end position="111"/>
    </location>
</feature>
<dbReference type="PANTHER" id="PTHR10322">
    <property type="entry name" value="DNA POLYMERASE CATALYTIC SUBUNIT"/>
    <property type="match status" value="1"/>
</dbReference>
<keyword evidence="7" id="KW-0238">DNA-binding</keyword>
<dbReference type="PANTHER" id="PTHR10322:SF23">
    <property type="entry name" value="DNA POLYMERASE DELTA CATALYTIC SUBUNIT"/>
    <property type="match status" value="1"/>
</dbReference>
<reference evidence="10 11" key="1">
    <citation type="submission" date="2017-07" db="EMBL/GenBank/DDBJ databases">
        <title>In vitro design and evaluation of phage cocktails against multidrug-resistant Aeromonas salmonicida.</title>
        <authorList>
            <person name="Chen L."/>
            <person name="Yuan S."/>
            <person name="Ma Y."/>
        </authorList>
    </citation>
    <scope>NUCLEOTIDE SEQUENCE [LARGE SCALE GENOMIC DNA]</scope>
</reference>
<dbReference type="GeneID" id="55604407"/>
<evidence type="ECO:0000313" key="11">
    <source>
        <dbReference type="Proteomes" id="UP000226092"/>
    </source>
</evidence>
<dbReference type="GO" id="GO:0004518">
    <property type="term" value="F:nuclease activity"/>
    <property type="evidence" value="ECO:0007669"/>
    <property type="project" value="UniProtKB-KW"/>
</dbReference>
<evidence type="ECO:0000256" key="3">
    <source>
        <dbReference type="ARBA" id="ARBA00022695"/>
    </source>
</evidence>
<proteinExistence type="predicted"/>
<keyword evidence="2" id="KW-0808">Transferase</keyword>
<evidence type="ECO:0000256" key="4">
    <source>
        <dbReference type="ARBA" id="ARBA00022722"/>
    </source>
</evidence>
<dbReference type="InterPro" id="IPR043502">
    <property type="entry name" value="DNA/RNA_pol_sf"/>
</dbReference>
<dbReference type="GO" id="GO:0016787">
    <property type="term" value="F:hydrolase activity"/>
    <property type="evidence" value="ECO:0007669"/>
    <property type="project" value="UniProtKB-KW"/>
</dbReference>
<evidence type="ECO:0000256" key="2">
    <source>
        <dbReference type="ARBA" id="ARBA00022679"/>
    </source>
</evidence>
<evidence type="ECO:0000259" key="9">
    <source>
        <dbReference type="Pfam" id="PF00136"/>
    </source>
</evidence>
<dbReference type="KEGG" id="vg:55604407"/>
<evidence type="ECO:0000256" key="7">
    <source>
        <dbReference type="ARBA" id="ARBA00023125"/>
    </source>
</evidence>
<organism evidence="10 11">
    <name type="scientific">Aeromonas phage AS-zj</name>
    <dbReference type="NCBI Taxonomy" id="2024208"/>
    <lineage>
        <taxon>Viruses</taxon>
        <taxon>Duplodnaviria</taxon>
        <taxon>Heunggongvirae</taxon>
        <taxon>Uroviricota</taxon>
        <taxon>Caudoviricetes</taxon>
        <taxon>Pantevenvirales</taxon>
        <taxon>Straboviridae</taxon>
        <taxon>Emmerichvirinae</taxon>
        <taxon>Ceceduovirus</taxon>
        <taxon>Ceceduovirus aszj</taxon>
    </lineage>
</organism>
<evidence type="ECO:0000256" key="8">
    <source>
        <dbReference type="ARBA" id="ARBA00049244"/>
    </source>
</evidence>
<dbReference type="GO" id="GO:0006261">
    <property type="term" value="P:DNA-templated DNA replication"/>
    <property type="evidence" value="ECO:0007669"/>
    <property type="project" value="TreeGrafter"/>
</dbReference>
<dbReference type="Pfam" id="PF00136">
    <property type="entry name" value="DNA_pol_B"/>
    <property type="match status" value="1"/>
</dbReference>
<keyword evidence="5" id="KW-0378">Hydrolase</keyword>
<dbReference type="Proteomes" id="UP000226092">
    <property type="component" value="Segment"/>
</dbReference>
<dbReference type="InterPro" id="IPR050240">
    <property type="entry name" value="DNA_pol_type-B"/>
</dbReference>
<keyword evidence="11" id="KW-1185">Reference proteome</keyword>
<dbReference type="GO" id="GO:0003677">
    <property type="term" value="F:DNA binding"/>
    <property type="evidence" value="ECO:0007669"/>
    <property type="project" value="UniProtKB-KW"/>
</dbReference>
<evidence type="ECO:0000256" key="6">
    <source>
        <dbReference type="ARBA" id="ARBA00022932"/>
    </source>
</evidence>
<protein>
    <recommendedName>
        <fullName evidence="1">DNA-directed DNA polymerase</fullName>
        <ecNumber evidence="1">2.7.7.7</ecNumber>
    </recommendedName>
</protein>
<evidence type="ECO:0000256" key="5">
    <source>
        <dbReference type="ARBA" id="ARBA00022801"/>
    </source>
</evidence>
<dbReference type="RefSeq" id="YP_009834340.1">
    <property type="nucleotide sequence ID" value="NC_048673.1"/>
</dbReference>
<dbReference type="EC" id="2.7.7.7" evidence="1"/>
<keyword evidence="3" id="KW-0548">Nucleotidyltransferase</keyword>
<dbReference type="Gene3D" id="1.20.1280.300">
    <property type="match status" value="1"/>
</dbReference>
<dbReference type="GO" id="GO:0003887">
    <property type="term" value="F:DNA-directed DNA polymerase activity"/>
    <property type="evidence" value="ECO:0007669"/>
    <property type="project" value="UniProtKB-KW"/>
</dbReference>
<dbReference type="Gene3D" id="3.40.1820.10">
    <property type="entry name" value="DnaQ-like 3'-5' exonuclease"/>
    <property type="match status" value="1"/>
</dbReference>